<feature type="compositionally biased region" description="Low complexity" evidence="3">
    <location>
        <begin position="202"/>
        <end position="218"/>
    </location>
</feature>
<protein>
    <submittedName>
        <fullName evidence="4">Uncharacterized protein</fullName>
    </submittedName>
</protein>
<name>A0A1M8A5L6_MALS4</name>
<evidence type="ECO:0000313" key="5">
    <source>
        <dbReference type="Proteomes" id="UP000186303"/>
    </source>
</evidence>
<keyword evidence="1" id="KW-0732">Signal</keyword>
<sequence length="410" mass="44619">MEFYLPSSWVSPSTLSYGLNGGPSMHWAPSSTMDLFDMQQALYEAELIERRRAIQREQVRRWALEREREAQAVAAARRMALALAAEEEARKRQLQERHRMCAEHARQNKRQRKLVHLVQMGPFVVEFAEPDSVSEPQSACGQDCVCAPNAKTCGCDTLSALGSDSTHKPSVNARATAPVCLAQSSTESTTEPATEPTEESTKSTTEPTTELTTEPTAEPTEKPTEKPTAEPIAEPTAEPTTEPSTAVETSVAESTLKPKEESAILTTAPATEPSSGTANSSESTNSQLLFSYDFPPCDTTYGRDVRKQVQADRIAVEANTLNGGSIQIRGLWAKSASPGSRASSSRSAHVRDVDENGDEVLLPEDTDSESEADAHITFDESAVLPLPALDKARALRAELNDQGFQLWLDL</sequence>
<dbReference type="Proteomes" id="UP000186303">
    <property type="component" value="Chromosome 3"/>
</dbReference>
<gene>
    <name evidence="4" type="ORF">MSYG_2063</name>
</gene>
<accession>A0A1M8A5L6</accession>
<feature type="compositionally biased region" description="Low complexity" evidence="3">
    <location>
        <begin position="184"/>
        <end position="195"/>
    </location>
</feature>
<dbReference type="Pfam" id="PF04886">
    <property type="entry name" value="PT"/>
    <property type="match status" value="1"/>
</dbReference>
<dbReference type="InterPro" id="IPR006970">
    <property type="entry name" value="PT"/>
</dbReference>
<dbReference type="OMA" id="CGFDSHP"/>
<dbReference type="OrthoDB" id="3364517at2759"/>
<feature type="compositionally biased region" description="Basic and acidic residues" evidence="3">
    <location>
        <begin position="219"/>
        <end position="228"/>
    </location>
</feature>
<dbReference type="AlphaFoldDB" id="A0A1M8A5L6"/>
<evidence type="ECO:0000256" key="1">
    <source>
        <dbReference type="ARBA" id="ARBA00022729"/>
    </source>
</evidence>
<dbReference type="EMBL" id="LT671823">
    <property type="protein sequence ID" value="SHO77721.1"/>
    <property type="molecule type" value="Genomic_DNA"/>
</dbReference>
<proteinExistence type="predicted"/>
<reference evidence="5" key="1">
    <citation type="journal article" date="2017" name="Nucleic Acids Res.">
        <title>Proteogenomics produces comprehensive and highly accurate protein-coding gene annotation in a complete genome assembly of Malassezia sympodialis.</title>
        <authorList>
            <person name="Zhu Y."/>
            <person name="Engstroem P.G."/>
            <person name="Tellgren-Roth C."/>
            <person name="Baudo C.D."/>
            <person name="Kennell J.C."/>
            <person name="Sun S."/>
            <person name="Billmyre R.B."/>
            <person name="Schroeder M.S."/>
            <person name="Andersson A."/>
            <person name="Holm T."/>
            <person name="Sigurgeirsson B."/>
            <person name="Wu G."/>
            <person name="Sankaranarayanan S.R."/>
            <person name="Siddharthan R."/>
            <person name="Sanyal K."/>
            <person name="Lundeberg J."/>
            <person name="Nystedt B."/>
            <person name="Boekhout T."/>
            <person name="Dawson T.L. Jr."/>
            <person name="Heitman J."/>
            <person name="Scheynius A."/>
            <person name="Lehtioe J."/>
        </authorList>
    </citation>
    <scope>NUCLEOTIDE SEQUENCE [LARGE SCALE GENOMIC DNA]</scope>
    <source>
        <strain evidence="5">ATCC 42132</strain>
    </source>
</reference>
<feature type="compositionally biased region" description="Polar residues" evidence="3">
    <location>
        <begin position="264"/>
        <end position="284"/>
    </location>
</feature>
<feature type="compositionally biased region" description="Low complexity" evidence="3">
    <location>
        <begin position="336"/>
        <end position="347"/>
    </location>
</feature>
<feature type="compositionally biased region" description="Low complexity" evidence="3">
    <location>
        <begin position="229"/>
        <end position="249"/>
    </location>
</feature>
<keyword evidence="2" id="KW-0677">Repeat</keyword>
<feature type="region of interest" description="Disordered" evidence="3">
    <location>
        <begin position="336"/>
        <end position="358"/>
    </location>
</feature>
<dbReference type="VEuPathDB" id="FungiDB:MSYG_2063"/>
<keyword evidence="5" id="KW-1185">Reference proteome</keyword>
<evidence type="ECO:0000256" key="2">
    <source>
        <dbReference type="ARBA" id="ARBA00022737"/>
    </source>
</evidence>
<evidence type="ECO:0000313" key="4">
    <source>
        <dbReference type="EMBL" id="SHO77721.1"/>
    </source>
</evidence>
<organism evidence="4 5">
    <name type="scientific">Malassezia sympodialis (strain ATCC 42132)</name>
    <name type="common">Atopic eczema-associated yeast</name>
    <dbReference type="NCBI Taxonomy" id="1230383"/>
    <lineage>
        <taxon>Eukaryota</taxon>
        <taxon>Fungi</taxon>
        <taxon>Dikarya</taxon>
        <taxon>Basidiomycota</taxon>
        <taxon>Ustilaginomycotina</taxon>
        <taxon>Malasseziomycetes</taxon>
        <taxon>Malasseziales</taxon>
        <taxon>Malasseziaceae</taxon>
        <taxon>Malassezia</taxon>
    </lineage>
</organism>
<evidence type="ECO:0000256" key="3">
    <source>
        <dbReference type="SAM" id="MobiDB-lite"/>
    </source>
</evidence>
<feature type="region of interest" description="Disordered" evidence="3">
    <location>
        <begin position="182"/>
        <end position="284"/>
    </location>
</feature>